<dbReference type="GO" id="GO:0015074">
    <property type="term" value="P:DNA integration"/>
    <property type="evidence" value="ECO:0007669"/>
    <property type="project" value="InterPro"/>
</dbReference>
<dbReference type="AlphaFoldDB" id="A0A8X6W911"/>
<dbReference type="SUPFAM" id="SSF53098">
    <property type="entry name" value="Ribonuclease H-like"/>
    <property type="match status" value="1"/>
</dbReference>
<comment type="caution">
    <text evidence="2">The sequence shown here is derived from an EMBL/GenBank/DDBJ whole genome shotgun (WGS) entry which is preliminary data.</text>
</comment>
<keyword evidence="3" id="KW-1185">Reference proteome</keyword>
<feature type="domain" description="Integrase catalytic" evidence="1">
    <location>
        <begin position="80"/>
        <end position="249"/>
    </location>
</feature>
<dbReference type="InterPro" id="IPR040676">
    <property type="entry name" value="DUF5641"/>
</dbReference>
<dbReference type="GO" id="GO:0003676">
    <property type="term" value="F:nucleic acid binding"/>
    <property type="evidence" value="ECO:0007669"/>
    <property type="project" value="InterPro"/>
</dbReference>
<evidence type="ECO:0000259" key="1">
    <source>
        <dbReference type="PROSITE" id="PS50994"/>
    </source>
</evidence>
<protein>
    <submittedName>
        <fullName evidence="2">Integrase catalytic domain-containing protein</fullName>
    </submittedName>
</protein>
<dbReference type="InterPro" id="IPR012337">
    <property type="entry name" value="RNaseH-like_sf"/>
</dbReference>
<proteinExistence type="predicted"/>
<name>A0A8X6W911_TRICX</name>
<reference evidence="2" key="1">
    <citation type="submission" date="2020-08" db="EMBL/GenBank/DDBJ databases">
        <title>Multicomponent nature underlies the extraordinary mechanical properties of spider dragline silk.</title>
        <authorList>
            <person name="Kono N."/>
            <person name="Nakamura H."/>
            <person name="Mori M."/>
            <person name="Yoshida Y."/>
            <person name="Ohtoshi R."/>
            <person name="Malay A.D."/>
            <person name="Moran D.A.P."/>
            <person name="Tomita M."/>
            <person name="Numata K."/>
            <person name="Arakawa K."/>
        </authorList>
    </citation>
    <scope>NUCLEOTIDE SEQUENCE</scope>
</reference>
<evidence type="ECO:0000313" key="2">
    <source>
        <dbReference type="EMBL" id="GFY30104.1"/>
    </source>
</evidence>
<accession>A0A8X6W911</accession>
<evidence type="ECO:0000313" key="3">
    <source>
        <dbReference type="Proteomes" id="UP000887159"/>
    </source>
</evidence>
<dbReference type="Pfam" id="PF18701">
    <property type="entry name" value="DUF5641"/>
    <property type="match status" value="1"/>
</dbReference>
<dbReference type="Proteomes" id="UP000887159">
    <property type="component" value="Unassembled WGS sequence"/>
</dbReference>
<dbReference type="Gene3D" id="3.30.420.10">
    <property type="entry name" value="Ribonuclease H-like superfamily/Ribonuclease H"/>
    <property type="match status" value="1"/>
</dbReference>
<dbReference type="PROSITE" id="PS50994">
    <property type="entry name" value="INTEGRASE"/>
    <property type="match status" value="1"/>
</dbReference>
<dbReference type="PANTHER" id="PTHR47331:SF1">
    <property type="entry name" value="GAG-LIKE PROTEIN"/>
    <property type="match status" value="1"/>
</dbReference>
<dbReference type="EMBL" id="BMAU01021390">
    <property type="protein sequence ID" value="GFY30104.1"/>
    <property type="molecule type" value="Genomic_DNA"/>
</dbReference>
<sequence length="362" mass="42245">MEKFEGVTDEKLRPLKPFLDEFGILRARTKLSFREDTHSFKFPIILPNEHPFVHLMIVRKHEELMHAGVSIVMNHLREGVDLAGPLHLKDRRKGWVVLFTCAVFRAVHFELITYLSTAAFLQSLRRFISRRGRPTIIYSDNGTDFVGSNSALNSIDWDVVISKANIQKMKWKFNSPSAAWWGGFGERMIQMLKQILRKMLGRASLYYEELNTVLCECEHVINSRPLTYISEDVNDLSPLTPAMFLQEIETSDVTDIDCLDHQEINKRIRHVQTIRERLRKRFPIEYLGQLREQTQHHRKLRPLTVGEVVVVENSLKNRTLWSLARVIQLIPGKDGHVRVARVKTETRELVQRLYNLELQEPD</sequence>
<dbReference type="InterPro" id="IPR001584">
    <property type="entry name" value="Integrase_cat-core"/>
</dbReference>
<gene>
    <name evidence="2" type="primary">AVEN_43930_1</name>
    <name evidence="2" type="ORF">TNCV_4074171</name>
</gene>
<dbReference type="InterPro" id="IPR036397">
    <property type="entry name" value="RNaseH_sf"/>
</dbReference>
<dbReference type="PANTHER" id="PTHR47331">
    <property type="entry name" value="PHD-TYPE DOMAIN-CONTAINING PROTEIN"/>
    <property type="match status" value="1"/>
</dbReference>
<organism evidence="2 3">
    <name type="scientific">Trichonephila clavipes</name>
    <name type="common">Golden silk orbweaver</name>
    <name type="synonym">Nephila clavipes</name>
    <dbReference type="NCBI Taxonomy" id="2585209"/>
    <lineage>
        <taxon>Eukaryota</taxon>
        <taxon>Metazoa</taxon>
        <taxon>Ecdysozoa</taxon>
        <taxon>Arthropoda</taxon>
        <taxon>Chelicerata</taxon>
        <taxon>Arachnida</taxon>
        <taxon>Araneae</taxon>
        <taxon>Araneomorphae</taxon>
        <taxon>Entelegynae</taxon>
        <taxon>Araneoidea</taxon>
        <taxon>Nephilidae</taxon>
        <taxon>Trichonephila</taxon>
    </lineage>
</organism>